<dbReference type="PANTHER" id="PTHR30055:SF234">
    <property type="entry name" value="HTH-TYPE TRANSCRIPTIONAL REGULATOR BETI"/>
    <property type="match status" value="1"/>
</dbReference>
<comment type="caution">
    <text evidence="6">The sequence shown here is derived from an EMBL/GenBank/DDBJ whole genome shotgun (WGS) entry which is preliminary data.</text>
</comment>
<feature type="DNA-binding region" description="H-T-H motif" evidence="4">
    <location>
        <begin position="40"/>
        <end position="59"/>
    </location>
</feature>
<dbReference type="PANTHER" id="PTHR30055">
    <property type="entry name" value="HTH-TYPE TRANSCRIPTIONAL REGULATOR RUTR"/>
    <property type="match status" value="1"/>
</dbReference>
<dbReference type="Gene3D" id="1.10.357.10">
    <property type="entry name" value="Tetracycline Repressor, domain 2"/>
    <property type="match status" value="1"/>
</dbReference>
<reference evidence="6 7" key="1">
    <citation type="submission" date="2021-12" db="EMBL/GenBank/DDBJ databases">
        <title>Genome sequence of Kibdelosporangium philippinense ATCC 49844.</title>
        <authorList>
            <person name="Fedorov E.A."/>
            <person name="Omeragic M."/>
            <person name="Shalygina K.F."/>
            <person name="Maclea K.S."/>
        </authorList>
    </citation>
    <scope>NUCLEOTIDE SEQUENCE [LARGE SCALE GENOMIC DNA]</scope>
    <source>
        <strain evidence="6 7">ATCC 49844</strain>
    </source>
</reference>
<dbReference type="InterPro" id="IPR050109">
    <property type="entry name" value="HTH-type_TetR-like_transc_reg"/>
</dbReference>
<dbReference type="InterPro" id="IPR001647">
    <property type="entry name" value="HTH_TetR"/>
</dbReference>
<evidence type="ECO:0000256" key="3">
    <source>
        <dbReference type="ARBA" id="ARBA00023163"/>
    </source>
</evidence>
<gene>
    <name evidence="6" type="ORF">LWC34_05755</name>
</gene>
<dbReference type="PRINTS" id="PR00455">
    <property type="entry name" value="HTHTETR"/>
</dbReference>
<dbReference type="Proteomes" id="UP001521150">
    <property type="component" value="Unassembled WGS sequence"/>
</dbReference>
<evidence type="ECO:0000256" key="4">
    <source>
        <dbReference type="PROSITE-ProRule" id="PRU00335"/>
    </source>
</evidence>
<evidence type="ECO:0000256" key="2">
    <source>
        <dbReference type="ARBA" id="ARBA00023125"/>
    </source>
</evidence>
<organism evidence="6 7">
    <name type="scientific">Kibdelosporangium philippinense</name>
    <dbReference type="NCBI Taxonomy" id="211113"/>
    <lineage>
        <taxon>Bacteria</taxon>
        <taxon>Bacillati</taxon>
        <taxon>Actinomycetota</taxon>
        <taxon>Actinomycetes</taxon>
        <taxon>Pseudonocardiales</taxon>
        <taxon>Pseudonocardiaceae</taxon>
        <taxon>Kibdelosporangium</taxon>
    </lineage>
</organism>
<protein>
    <submittedName>
        <fullName evidence="6">TetR/AcrR family transcriptional regulator</fullName>
    </submittedName>
</protein>
<dbReference type="SUPFAM" id="SSF46689">
    <property type="entry name" value="Homeodomain-like"/>
    <property type="match status" value="1"/>
</dbReference>
<dbReference type="EMBL" id="JAJVCN010000001">
    <property type="protein sequence ID" value="MCE7002337.1"/>
    <property type="molecule type" value="Genomic_DNA"/>
</dbReference>
<evidence type="ECO:0000313" key="6">
    <source>
        <dbReference type="EMBL" id="MCE7002337.1"/>
    </source>
</evidence>
<dbReference type="Pfam" id="PF00440">
    <property type="entry name" value="TetR_N"/>
    <property type="match status" value="1"/>
</dbReference>
<name>A0ABS8Z908_9PSEU</name>
<dbReference type="InterPro" id="IPR009057">
    <property type="entry name" value="Homeodomain-like_sf"/>
</dbReference>
<feature type="domain" description="HTH tetR-type" evidence="5">
    <location>
        <begin position="17"/>
        <end position="77"/>
    </location>
</feature>
<proteinExistence type="predicted"/>
<evidence type="ECO:0000256" key="1">
    <source>
        <dbReference type="ARBA" id="ARBA00023015"/>
    </source>
</evidence>
<keyword evidence="1" id="KW-0805">Transcription regulation</keyword>
<evidence type="ECO:0000313" key="7">
    <source>
        <dbReference type="Proteomes" id="UP001521150"/>
    </source>
</evidence>
<keyword evidence="7" id="KW-1185">Reference proteome</keyword>
<dbReference type="RefSeq" id="WP_233723372.1">
    <property type="nucleotide sequence ID" value="NZ_JAJVCN010000001.1"/>
</dbReference>
<sequence length="206" mass="22369">MPPTRQYRSPRRAKDAAETRRAILAAATELFATEGYARVTVADIAKRAEVAVPTVYASTGGKADMLRTITAEAFASSGAQDTVELVRATTTLHEAVRVLAHGTRQGNEHQAVTTQILLAARLVDADAEKVWQDGIAGYRAALHEVAALLHARGQLAPSLTVAETSDILWFSVGIHAWRALVHDCGWTWDRAECWFATHLESVLTAQ</sequence>
<keyword evidence="2 4" id="KW-0238">DNA-binding</keyword>
<evidence type="ECO:0000259" key="5">
    <source>
        <dbReference type="PROSITE" id="PS50977"/>
    </source>
</evidence>
<dbReference type="PROSITE" id="PS50977">
    <property type="entry name" value="HTH_TETR_2"/>
    <property type="match status" value="1"/>
</dbReference>
<accession>A0ABS8Z908</accession>
<keyword evidence="3" id="KW-0804">Transcription</keyword>